<keyword evidence="1" id="KW-0732">Signal</keyword>
<proteinExistence type="predicted"/>
<reference evidence="2 3" key="1">
    <citation type="submission" date="2016-10" db="EMBL/GenBank/DDBJ databases">
        <authorList>
            <person name="de Groot N.N."/>
        </authorList>
    </citation>
    <scope>NUCLEOTIDE SEQUENCE [LARGE SCALE GENOMIC DNA]</scope>
    <source>
        <strain evidence="2 3">DSM 29439</strain>
    </source>
</reference>
<evidence type="ECO:0000256" key="1">
    <source>
        <dbReference type="SAM" id="SignalP"/>
    </source>
</evidence>
<sequence>MQLKTLLCALVLTVLPTLSIASGCPRGEQKVASCDTGQTWDDATKACVDAVSS</sequence>
<organism evidence="2 3">
    <name type="scientific">Aliiroseovarius sediminilitoris</name>
    <dbReference type="NCBI Taxonomy" id="1173584"/>
    <lineage>
        <taxon>Bacteria</taxon>
        <taxon>Pseudomonadati</taxon>
        <taxon>Pseudomonadota</taxon>
        <taxon>Alphaproteobacteria</taxon>
        <taxon>Rhodobacterales</taxon>
        <taxon>Paracoccaceae</taxon>
        <taxon>Aliiroseovarius</taxon>
    </lineage>
</organism>
<feature type="signal peptide" evidence="1">
    <location>
        <begin position="1"/>
        <end position="21"/>
    </location>
</feature>
<accession>A0A1I0NIR1</accession>
<dbReference type="AlphaFoldDB" id="A0A1I0NIR1"/>
<keyword evidence="3" id="KW-1185">Reference proteome</keyword>
<dbReference type="EMBL" id="FOJB01000001">
    <property type="protein sequence ID" value="SEW01123.1"/>
    <property type="molecule type" value="Genomic_DNA"/>
</dbReference>
<dbReference type="STRING" id="1173584.SAMN05444851_0851"/>
<gene>
    <name evidence="2" type="ORF">SAMN05444851_0851</name>
</gene>
<dbReference type="Proteomes" id="UP000199650">
    <property type="component" value="Unassembled WGS sequence"/>
</dbReference>
<evidence type="ECO:0000313" key="3">
    <source>
        <dbReference type="Proteomes" id="UP000199650"/>
    </source>
</evidence>
<protein>
    <recommendedName>
        <fullName evidence="4">Chitin binding Peritrophin-A domain-containing protein</fullName>
    </recommendedName>
</protein>
<feature type="chain" id="PRO_5011554639" description="Chitin binding Peritrophin-A domain-containing protein" evidence="1">
    <location>
        <begin position="22"/>
        <end position="53"/>
    </location>
</feature>
<evidence type="ECO:0000313" key="2">
    <source>
        <dbReference type="EMBL" id="SEW01123.1"/>
    </source>
</evidence>
<name>A0A1I0NIR1_9RHOB</name>
<evidence type="ECO:0008006" key="4">
    <source>
        <dbReference type="Google" id="ProtNLM"/>
    </source>
</evidence>
<dbReference type="PROSITE" id="PS51257">
    <property type="entry name" value="PROKAR_LIPOPROTEIN"/>
    <property type="match status" value="1"/>
</dbReference>